<sequence length="680" mass="73649">MDFLFLALALYALGAMTMLWPKRLEMAAHAAGMLLAAAASALVFAVAVSYLGSMSGFGLPAGLMLSPLGLLMDAGWGGYNLTADGWSAAFLVITGLAGAIISLYGIDYGKAYRGMGIRALSGLWNLFLLSMVLVLMAGDAFTFILAWEVMALVSFLLVNHESKKKDTVHAAYQYMVMTHLGTAAILVAFYLVGSQSESLLFADLAHNTLEGPLRHVAFGAAFIGFALKSGLMPLHVWLPNAHPAAPSHVSALMSGVMLKVAVYGFGRFVFYFLGMEVFAYGLVVMIVGLLSAFLGVLYASMEKDMKRILAYSSVENMGIIFATFGCGMLLVQTGHGTMAMVAFTAVLVHSLSHSLMKGLLFMSAGAVMHAVGSKNVELMGALAKKMPYTALFTLIGSMSLASLPFTSGLVGEWMALQSFVTLGWQTGTQEMRLLVIAAFVLLGLTGALALGCFVRLYGVVFLGRRRSALVLKAHEMPFFMLLGMGLEALLIVVLGIFPMPLVELMESSLTGGMLALPMVSADAVVWNGLGILADGTKYSAYSPFMLLMLALIVTAVLALALEGKGLYVQKDVTWNCGTVPTRRQQYTATGFSKPLRRAFDYILKPRKERTFLKKEHAYFGRTVHYNLFIPDQFTERLYVPVQHLMVRLSSFLHLVQQGSVRLYIGYTMIAMVAVLIWGVM</sequence>
<keyword evidence="5" id="KW-0560">Oxidoreductase</keyword>
<evidence type="ECO:0000256" key="5">
    <source>
        <dbReference type="ARBA" id="ARBA00023002"/>
    </source>
</evidence>
<organism evidence="10 11">
    <name type="scientific">Selenomonas ruminantium</name>
    <dbReference type="NCBI Taxonomy" id="971"/>
    <lineage>
        <taxon>Bacteria</taxon>
        <taxon>Bacillati</taxon>
        <taxon>Bacillota</taxon>
        <taxon>Negativicutes</taxon>
        <taxon>Selenomonadales</taxon>
        <taxon>Selenomonadaceae</taxon>
        <taxon>Selenomonas</taxon>
    </lineage>
</organism>
<evidence type="ECO:0000256" key="6">
    <source>
        <dbReference type="ARBA" id="ARBA00023136"/>
    </source>
</evidence>
<evidence type="ECO:0000256" key="4">
    <source>
        <dbReference type="ARBA" id="ARBA00022989"/>
    </source>
</evidence>
<feature type="transmembrane region" description="Helical" evidence="8">
    <location>
        <begin position="249"/>
        <end position="272"/>
    </location>
</feature>
<feature type="transmembrane region" description="Helical" evidence="8">
    <location>
        <begin position="30"/>
        <end position="51"/>
    </location>
</feature>
<keyword evidence="4 8" id="KW-1133">Transmembrane helix</keyword>
<dbReference type="Pfam" id="PF00361">
    <property type="entry name" value="Proton_antipo_M"/>
    <property type="match status" value="1"/>
</dbReference>
<evidence type="ECO:0000313" key="11">
    <source>
        <dbReference type="Proteomes" id="UP000183639"/>
    </source>
</evidence>
<dbReference type="EMBL" id="FOQK01000023">
    <property type="protein sequence ID" value="SFI24444.1"/>
    <property type="molecule type" value="Genomic_DNA"/>
</dbReference>
<dbReference type="PANTHER" id="PTHR42682:SF3">
    <property type="entry name" value="FORMATE HYDROGENLYASE SUBUNIT 3-RELATED"/>
    <property type="match status" value="1"/>
</dbReference>
<dbReference type="InterPro" id="IPR003918">
    <property type="entry name" value="NADH_UbQ_OxRdtase"/>
</dbReference>
<feature type="transmembrane region" description="Helical" evidence="8">
    <location>
        <begin position="213"/>
        <end position="237"/>
    </location>
</feature>
<feature type="transmembrane region" description="Helical" evidence="8">
    <location>
        <begin position="660"/>
        <end position="679"/>
    </location>
</feature>
<evidence type="ECO:0000256" key="2">
    <source>
        <dbReference type="ARBA" id="ARBA00022475"/>
    </source>
</evidence>
<accession>A0A1I3GLW7</accession>
<dbReference type="AlphaFoldDB" id="A0A1I3GLW7"/>
<name>A0A1I3GLW7_SELRU</name>
<keyword evidence="6 8" id="KW-0472">Membrane</keyword>
<dbReference type="GO" id="GO:0008137">
    <property type="term" value="F:NADH dehydrogenase (ubiquinone) activity"/>
    <property type="evidence" value="ECO:0007669"/>
    <property type="project" value="InterPro"/>
</dbReference>
<feature type="transmembrane region" description="Helical" evidence="8">
    <location>
        <begin position="278"/>
        <end position="299"/>
    </location>
</feature>
<feature type="transmembrane region" description="Helical" evidence="8">
    <location>
        <begin position="509"/>
        <end position="532"/>
    </location>
</feature>
<feature type="transmembrane region" description="Helical" evidence="8">
    <location>
        <begin position="117"/>
        <end position="135"/>
    </location>
</feature>
<feature type="transmembrane region" description="Helical" evidence="8">
    <location>
        <begin position="388"/>
        <end position="411"/>
    </location>
</feature>
<feature type="transmembrane region" description="Helical" evidence="8">
    <location>
        <begin position="85"/>
        <end position="105"/>
    </location>
</feature>
<keyword evidence="3 7" id="KW-0812">Transmembrane</keyword>
<dbReference type="GO" id="GO:0005886">
    <property type="term" value="C:plasma membrane"/>
    <property type="evidence" value="ECO:0007669"/>
    <property type="project" value="UniProtKB-SubCell"/>
</dbReference>
<gene>
    <name evidence="10" type="ORF">SAMN04487861_12326</name>
</gene>
<feature type="transmembrane region" description="Helical" evidence="8">
    <location>
        <begin position="171"/>
        <end position="193"/>
    </location>
</feature>
<feature type="transmembrane region" description="Helical" evidence="8">
    <location>
        <begin position="141"/>
        <end position="159"/>
    </location>
</feature>
<evidence type="ECO:0000259" key="9">
    <source>
        <dbReference type="Pfam" id="PF00361"/>
    </source>
</evidence>
<feature type="transmembrane region" description="Helical" evidence="8">
    <location>
        <begin position="319"/>
        <end position="346"/>
    </location>
</feature>
<feature type="transmembrane region" description="Helical" evidence="8">
    <location>
        <begin position="431"/>
        <end position="457"/>
    </location>
</feature>
<dbReference type="GO" id="GO:0042773">
    <property type="term" value="P:ATP synthesis coupled electron transport"/>
    <property type="evidence" value="ECO:0007669"/>
    <property type="project" value="InterPro"/>
</dbReference>
<dbReference type="PRINTS" id="PR01437">
    <property type="entry name" value="NUOXDRDTASE4"/>
</dbReference>
<dbReference type="InterPro" id="IPR001750">
    <property type="entry name" value="ND/Mrp_TM"/>
</dbReference>
<proteinExistence type="predicted"/>
<feature type="transmembrane region" description="Helical" evidence="8">
    <location>
        <begin position="478"/>
        <end position="497"/>
    </location>
</feature>
<evidence type="ECO:0000313" key="10">
    <source>
        <dbReference type="EMBL" id="SFI24444.1"/>
    </source>
</evidence>
<feature type="transmembrane region" description="Helical" evidence="8">
    <location>
        <begin position="544"/>
        <end position="561"/>
    </location>
</feature>
<evidence type="ECO:0000256" key="3">
    <source>
        <dbReference type="ARBA" id="ARBA00022692"/>
    </source>
</evidence>
<keyword evidence="2" id="KW-1003">Cell membrane</keyword>
<dbReference type="OrthoDB" id="9807568at2"/>
<dbReference type="RefSeq" id="WP_075445090.1">
    <property type="nucleotide sequence ID" value="NZ_FOQK01000023.1"/>
</dbReference>
<feature type="domain" description="NADH:quinone oxidoreductase/Mrp antiporter transmembrane" evidence="9">
    <location>
        <begin position="137"/>
        <end position="426"/>
    </location>
</feature>
<dbReference type="GO" id="GO:0016491">
    <property type="term" value="F:oxidoreductase activity"/>
    <property type="evidence" value="ECO:0007669"/>
    <property type="project" value="UniProtKB-KW"/>
</dbReference>
<dbReference type="PANTHER" id="PTHR42682">
    <property type="entry name" value="HYDROGENASE-4 COMPONENT F"/>
    <property type="match status" value="1"/>
</dbReference>
<dbReference type="InterPro" id="IPR052175">
    <property type="entry name" value="ComplexI-like_HydComp"/>
</dbReference>
<dbReference type="Proteomes" id="UP000183639">
    <property type="component" value="Unassembled WGS sequence"/>
</dbReference>
<protein>
    <submittedName>
        <fullName evidence="10">Hydrogenase-4 component B</fullName>
    </submittedName>
</protein>
<evidence type="ECO:0000256" key="1">
    <source>
        <dbReference type="ARBA" id="ARBA00004651"/>
    </source>
</evidence>
<comment type="subcellular location">
    <subcellularLocation>
        <location evidence="1">Cell membrane</location>
        <topology evidence="1">Multi-pass membrane protein</topology>
    </subcellularLocation>
    <subcellularLocation>
        <location evidence="7">Membrane</location>
        <topology evidence="7">Multi-pass membrane protein</topology>
    </subcellularLocation>
</comment>
<reference evidence="10 11" key="1">
    <citation type="submission" date="2016-10" db="EMBL/GenBank/DDBJ databases">
        <authorList>
            <person name="de Groot N.N."/>
        </authorList>
    </citation>
    <scope>NUCLEOTIDE SEQUENCE [LARGE SCALE GENOMIC DNA]</scope>
    <source>
        <strain evidence="10 11">Z108</strain>
    </source>
</reference>
<evidence type="ECO:0000256" key="8">
    <source>
        <dbReference type="SAM" id="Phobius"/>
    </source>
</evidence>
<feature type="transmembrane region" description="Helical" evidence="8">
    <location>
        <begin position="58"/>
        <end position="79"/>
    </location>
</feature>
<evidence type="ECO:0000256" key="7">
    <source>
        <dbReference type="RuleBase" id="RU000320"/>
    </source>
</evidence>